<evidence type="ECO:0000313" key="1">
    <source>
        <dbReference type="EMBL" id="JAH22468.1"/>
    </source>
</evidence>
<sequence length="10" mass="1325">MKKREAENYR</sequence>
<reference evidence="1" key="1">
    <citation type="submission" date="2014-11" db="EMBL/GenBank/DDBJ databases">
        <authorList>
            <person name="Amaro Gonzalez C."/>
        </authorList>
    </citation>
    <scope>NUCLEOTIDE SEQUENCE</scope>
</reference>
<organism evidence="1">
    <name type="scientific">Anguilla anguilla</name>
    <name type="common">European freshwater eel</name>
    <name type="synonym">Muraena anguilla</name>
    <dbReference type="NCBI Taxonomy" id="7936"/>
    <lineage>
        <taxon>Eukaryota</taxon>
        <taxon>Metazoa</taxon>
        <taxon>Chordata</taxon>
        <taxon>Craniata</taxon>
        <taxon>Vertebrata</taxon>
        <taxon>Euteleostomi</taxon>
        <taxon>Actinopterygii</taxon>
        <taxon>Neopterygii</taxon>
        <taxon>Teleostei</taxon>
        <taxon>Anguilliformes</taxon>
        <taxon>Anguillidae</taxon>
        <taxon>Anguilla</taxon>
    </lineage>
</organism>
<protein>
    <submittedName>
        <fullName evidence="1">Uncharacterized protein</fullName>
    </submittedName>
</protein>
<accession>A0A0E9R2A3</accession>
<proteinExistence type="predicted"/>
<reference evidence="1" key="2">
    <citation type="journal article" date="2015" name="Fish Shellfish Immunol.">
        <title>Early steps in the European eel (Anguilla anguilla)-Vibrio vulnificus interaction in the gills: Role of the RtxA13 toxin.</title>
        <authorList>
            <person name="Callol A."/>
            <person name="Pajuelo D."/>
            <person name="Ebbesson L."/>
            <person name="Teles M."/>
            <person name="MacKenzie S."/>
            <person name="Amaro C."/>
        </authorList>
    </citation>
    <scope>NUCLEOTIDE SEQUENCE</scope>
</reference>
<name>A0A0E9R2A3_ANGAN</name>
<dbReference type="EMBL" id="GBXM01086109">
    <property type="protein sequence ID" value="JAH22468.1"/>
    <property type="molecule type" value="Transcribed_RNA"/>
</dbReference>